<sequence length="809" mass="92166">SWVSYGRIFILLSILISGLYSTVADGKKNQLPVDFSLFDDVDVEKLISKCESIFVWLKDELGELSDNIATSEGYIRVDFTPDGLTKPNDVQAIAAPKRVPSKCDLSIFKDDQSLTTLFERLFSVLDAMRIFAQYDPLKESCVSEWAENLQITYKISKLISDTEKSKIFEQKVKSLCESLNIDAENENCEFKFEKFKSDDELYILRNGLPGYQGALDKILSSIGGHEWNTKVLDVLEQRANMIDNFDQMKLLVDVLHSASVMIDMRIQSSLYSIFKVAFHNQKFSLRKEVMNYYYQKYQLWNSSESDPQYGTELNSIINSLAEHSSKGTLRQLAVRLSWHFMLSAKNCWWRLLNAIISMPKLTQALVDILKHLPVVSSLKIPETGERLLFAGLKRLLEQNCLKNEDNETAWANFCVNLCNGAPKKPVYEPAFIINEFLLPLLPSYPWILLPCFYKLLNDKTAVVHFRYPLIVVKKFIVPKTENDEEKTDEISTSETASSKDVLVVQKEVIAEKNGQNSDIAVAGNNDENSNKTTVEMSVSSAVLETMIDENVELVDPLMLFGKFLEIYVRATRDGHSETAQNLKVRLMCLNLFSTSTNIWRKTAEKESRPFLLDSKRIDELFNEYSALPWAKRFYLRHILRDFRQTPDDSAPKMSALINIPGCLFDKLDLPATIYARDDCCEMDQSDPLTAMKMHPAVCALKSLIESALVSPDLCKELLNGAADFAYFRKLPSDDFRKFLSRAIYEQLNGKGVEDFRAGIACLKEIFDRMEMEKCKNGVSYDDPFVEGLVKGLKYSAPVSFYYMADIGSQ</sequence>
<proteinExistence type="predicted"/>
<keyword evidence="1" id="KW-0732">Signal</keyword>
<evidence type="ECO:0000259" key="2">
    <source>
        <dbReference type="Pfam" id="PF24293"/>
    </source>
</evidence>
<feature type="signal peptide" evidence="1">
    <location>
        <begin position="1"/>
        <end position="26"/>
    </location>
</feature>
<evidence type="ECO:0000256" key="1">
    <source>
        <dbReference type="SAM" id="SignalP"/>
    </source>
</evidence>
<dbReference type="InterPro" id="IPR056581">
    <property type="entry name" value="TPR_Edg1"/>
</dbReference>
<keyword evidence="3" id="KW-1185">Reference proteome</keyword>
<dbReference type="AlphaFoldDB" id="A0A915KFA4"/>
<protein>
    <recommendedName>
        <fullName evidence="2">Edg1 TPR repeats region domain-containing protein</fullName>
    </recommendedName>
</protein>
<dbReference type="WBParaSite" id="nRc.2.0.1.t36639-RA">
    <property type="protein sequence ID" value="nRc.2.0.1.t36639-RA"/>
    <property type="gene ID" value="nRc.2.0.1.g36639"/>
</dbReference>
<name>A0A915KFA4_ROMCU</name>
<feature type="domain" description="Edg1 TPR repeats region" evidence="2">
    <location>
        <begin position="216"/>
        <end position="418"/>
    </location>
</feature>
<organism evidence="3 4">
    <name type="scientific">Romanomermis culicivorax</name>
    <name type="common">Nematode worm</name>
    <dbReference type="NCBI Taxonomy" id="13658"/>
    <lineage>
        <taxon>Eukaryota</taxon>
        <taxon>Metazoa</taxon>
        <taxon>Ecdysozoa</taxon>
        <taxon>Nematoda</taxon>
        <taxon>Enoplea</taxon>
        <taxon>Dorylaimia</taxon>
        <taxon>Mermithida</taxon>
        <taxon>Mermithoidea</taxon>
        <taxon>Mermithidae</taxon>
        <taxon>Romanomermis</taxon>
    </lineage>
</organism>
<feature type="chain" id="PRO_5036788181" description="Edg1 TPR repeats region domain-containing protein" evidence="1">
    <location>
        <begin position="27"/>
        <end position="809"/>
    </location>
</feature>
<reference evidence="4" key="1">
    <citation type="submission" date="2022-11" db="UniProtKB">
        <authorList>
            <consortium name="WormBaseParasite"/>
        </authorList>
    </citation>
    <scope>IDENTIFICATION</scope>
</reference>
<dbReference type="Proteomes" id="UP000887565">
    <property type="component" value="Unplaced"/>
</dbReference>
<dbReference type="Pfam" id="PF24293">
    <property type="entry name" value="TPR_Edg1"/>
    <property type="match status" value="1"/>
</dbReference>
<accession>A0A915KFA4</accession>
<evidence type="ECO:0000313" key="3">
    <source>
        <dbReference type="Proteomes" id="UP000887565"/>
    </source>
</evidence>
<evidence type="ECO:0000313" key="4">
    <source>
        <dbReference type="WBParaSite" id="nRc.2.0.1.t36639-RA"/>
    </source>
</evidence>